<evidence type="ECO:0000256" key="6">
    <source>
        <dbReference type="ARBA" id="ARBA00045690"/>
    </source>
</evidence>
<feature type="domain" description="Glycosyl transferase CAP10" evidence="8">
    <location>
        <begin position="145"/>
        <end position="399"/>
    </location>
</feature>
<evidence type="ECO:0000313" key="9">
    <source>
        <dbReference type="Proteomes" id="UP000092443"/>
    </source>
</evidence>
<evidence type="ECO:0000256" key="3">
    <source>
        <dbReference type="ARBA" id="ARBA00010118"/>
    </source>
</evidence>
<reference evidence="10" key="1">
    <citation type="submission" date="2025-08" db="UniProtKB">
        <authorList>
            <consortium name="RefSeq"/>
        </authorList>
    </citation>
    <scope>IDENTIFICATION</scope>
    <source>
        <tissue evidence="10">Whole body pupa</tissue>
    </source>
</reference>
<dbReference type="GO" id="GO:0045747">
    <property type="term" value="P:positive regulation of Notch signaling pathway"/>
    <property type="evidence" value="ECO:0007669"/>
    <property type="project" value="TreeGrafter"/>
</dbReference>
<dbReference type="InterPro" id="IPR051091">
    <property type="entry name" value="O-Glucosyltr/Glycosyltrsf_90"/>
</dbReference>
<dbReference type="PANTHER" id="PTHR12203">
    <property type="entry name" value="KDEL LYS-ASP-GLU-LEU CONTAINING - RELATED"/>
    <property type="match status" value="1"/>
</dbReference>
<keyword evidence="4" id="KW-0328">Glycosyltransferase</keyword>
<evidence type="ECO:0000256" key="7">
    <source>
        <dbReference type="SAM" id="SignalP"/>
    </source>
</evidence>
<dbReference type="KEGG" id="gfs:119641955"/>
<evidence type="ECO:0000256" key="2">
    <source>
        <dbReference type="ARBA" id="ARBA00004922"/>
    </source>
</evidence>
<dbReference type="GO" id="GO:0035251">
    <property type="term" value="F:UDP-glucosyltransferase activity"/>
    <property type="evidence" value="ECO:0007669"/>
    <property type="project" value="TreeGrafter"/>
</dbReference>
<keyword evidence="9" id="KW-1185">Reference proteome</keyword>
<evidence type="ECO:0000259" key="8">
    <source>
        <dbReference type="SMART" id="SM00672"/>
    </source>
</evidence>
<sequence>MQTFQLFLMFLLVLSKNLRTLQNISDSDDGVCIAKDECQMGKSSNYKEEITVFNIIIQEIEKARKSHSPCSTDPEDVECVCHRNVIDSDLGIFQKNGITRSALDEAAKYGTRYKIYNHRLYRESNCMFPSRCEGIQHFILKLLPELPDMDLVINTRDWPQVPLTFNAESKAVFSFSKTKDYADIMYPAWTFWAGGPAISLYPTGIGRWDLHRENLKRAAGKYAWKSKIPKGFFRGSRTCSERDSLILLSRKKSHLVDAQYTKNQAWKSLKDTLNADPAKEVSFEDHCQYKYLFNFRGVAASFRFKHLFLCNSLIFHVGDDWLEFFYLALKPWVHYVPLPKYPTEGDIEDMLEFFKKNDDLAKEIADAGYEFIWKHLRMQDVECYWRILLKQYAKLLKFKTEFDNSMIEIKIKNN</sequence>
<dbReference type="PANTHER" id="PTHR12203:SF35">
    <property type="entry name" value="PROTEIN O-GLUCOSYLTRANSFERASE 1"/>
    <property type="match status" value="1"/>
</dbReference>
<evidence type="ECO:0000313" key="10">
    <source>
        <dbReference type="RefSeq" id="XP_037896814.1"/>
    </source>
</evidence>
<protein>
    <submittedName>
        <fullName evidence="10">O-glucosyltransferase rumi-like isoform X1</fullName>
    </submittedName>
</protein>
<dbReference type="Pfam" id="PF05686">
    <property type="entry name" value="Glyco_transf_90"/>
    <property type="match status" value="1"/>
</dbReference>
<comment type="similarity">
    <text evidence="3">Belongs to the glycosyltransferase 90 family.</text>
</comment>
<dbReference type="SMART" id="SM00672">
    <property type="entry name" value="CAP10"/>
    <property type="match status" value="1"/>
</dbReference>
<evidence type="ECO:0000256" key="4">
    <source>
        <dbReference type="ARBA" id="ARBA00022676"/>
    </source>
</evidence>
<evidence type="ECO:0000256" key="1">
    <source>
        <dbReference type="ARBA" id="ARBA00004319"/>
    </source>
</evidence>
<gene>
    <name evidence="10" type="primary">LOC119641955</name>
</gene>
<evidence type="ECO:0000256" key="5">
    <source>
        <dbReference type="ARBA" id="ARBA00022679"/>
    </source>
</evidence>
<organism evidence="9 10">
    <name type="scientific">Glossina fuscipes</name>
    <dbReference type="NCBI Taxonomy" id="7396"/>
    <lineage>
        <taxon>Eukaryota</taxon>
        <taxon>Metazoa</taxon>
        <taxon>Ecdysozoa</taxon>
        <taxon>Arthropoda</taxon>
        <taxon>Hexapoda</taxon>
        <taxon>Insecta</taxon>
        <taxon>Pterygota</taxon>
        <taxon>Neoptera</taxon>
        <taxon>Endopterygota</taxon>
        <taxon>Diptera</taxon>
        <taxon>Brachycera</taxon>
        <taxon>Muscomorpha</taxon>
        <taxon>Hippoboscoidea</taxon>
        <taxon>Glossinidae</taxon>
        <taxon>Glossina</taxon>
    </lineage>
</organism>
<dbReference type="GeneID" id="119641955"/>
<keyword evidence="5" id="KW-0808">Transferase</keyword>
<keyword evidence="7" id="KW-0732">Signal</keyword>
<dbReference type="RefSeq" id="XP_037896814.1">
    <property type="nucleotide sequence ID" value="XM_038040886.1"/>
</dbReference>
<dbReference type="AlphaFoldDB" id="A0A9C5ZHU7"/>
<dbReference type="GO" id="GO:0006493">
    <property type="term" value="P:protein O-linked glycosylation"/>
    <property type="evidence" value="ECO:0007669"/>
    <property type="project" value="TreeGrafter"/>
</dbReference>
<feature type="chain" id="PRO_5039044753" evidence="7">
    <location>
        <begin position="16"/>
        <end position="414"/>
    </location>
</feature>
<dbReference type="Proteomes" id="UP000092443">
    <property type="component" value="Unplaced"/>
</dbReference>
<proteinExistence type="inferred from homology"/>
<accession>A0A9C5ZHU7</accession>
<dbReference type="GO" id="GO:0035252">
    <property type="term" value="F:UDP-xylosyltransferase activity"/>
    <property type="evidence" value="ECO:0007669"/>
    <property type="project" value="TreeGrafter"/>
</dbReference>
<dbReference type="InterPro" id="IPR006598">
    <property type="entry name" value="CAP10"/>
</dbReference>
<dbReference type="GO" id="GO:0005788">
    <property type="term" value="C:endoplasmic reticulum lumen"/>
    <property type="evidence" value="ECO:0007669"/>
    <property type="project" value="UniProtKB-SubCell"/>
</dbReference>
<comment type="pathway">
    <text evidence="2">Protein modification; protein glycosylation.</text>
</comment>
<feature type="signal peptide" evidence="7">
    <location>
        <begin position="1"/>
        <end position="15"/>
    </location>
</feature>
<comment type="subcellular location">
    <subcellularLocation>
        <location evidence="1">Endoplasmic reticulum lumen</location>
    </subcellularLocation>
</comment>
<comment type="function">
    <text evidence="6">Protein O-glucosyltransferase. Catalyzes the reaction that attaches glucose through an O-glycosidic linkage to a conserved serine residue found in the consensus sequence C-X-S-X-[PA]-C in epidermal growth factor-like repeats. Regulates Notch signaling by glucosylating Notch in the ER, glucosylation is required for the correct folding and cleavage of Notch.</text>
</comment>
<name>A0A9C5ZHU7_9MUSC</name>